<name>A0A6J6U8A9_9ZZZZ</name>
<dbReference type="AlphaFoldDB" id="A0A6J6U8A9"/>
<accession>A0A6J6U8A9</accession>
<dbReference type="EMBL" id="CAEZYZ010000179">
    <property type="protein sequence ID" value="CAB4755836.1"/>
    <property type="molecule type" value="Genomic_DNA"/>
</dbReference>
<evidence type="ECO:0000313" key="1">
    <source>
        <dbReference type="EMBL" id="CAB4755836.1"/>
    </source>
</evidence>
<gene>
    <name evidence="1" type="ORF">UFOPK2810_01070</name>
</gene>
<protein>
    <submittedName>
        <fullName evidence="1">Unannotated protein</fullName>
    </submittedName>
</protein>
<reference evidence="1" key="1">
    <citation type="submission" date="2020-05" db="EMBL/GenBank/DDBJ databases">
        <authorList>
            <person name="Chiriac C."/>
            <person name="Salcher M."/>
            <person name="Ghai R."/>
            <person name="Kavagutti S V."/>
        </authorList>
    </citation>
    <scope>NUCLEOTIDE SEQUENCE</scope>
</reference>
<sequence>MSESEGSRWPHVPYAELGELTDEQLAEYVDYWRARMEAYRLARSLLTRDDPAAYRTGYSGWWCGKLLSNGLWEQKQRAGR</sequence>
<proteinExistence type="predicted"/>
<organism evidence="1">
    <name type="scientific">freshwater metagenome</name>
    <dbReference type="NCBI Taxonomy" id="449393"/>
    <lineage>
        <taxon>unclassified sequences</taxon>
        <taxon>metagenomes</taxon>
        <taxon>ecological metagenomes</taxon>
    </lineage>
</organism>